<reference evidence="1 2" key="1">
    <citation type="journal article" date="2023" name="Plants (Basel)">
        <title>Bridging the Gap: Combining Genomics and Transcriptomics Approaches to Understand Stylosanthes scabra, an Orphan Legume from the Brazilian Caatinga.</title>
        <authorList>
            <person name="Ferreira-Neto J.R.C."/>
            <person name="da Silva M.D."/>
            <person name="Binneck E."/>
            <person name="de Melo N.F."/>
            <person name="da Silva R.H."/>
            <person name="de Melo A.L.T.M."/>
            <person name="Pandolfi V."/>
            <person name="Bustamante F.O."/>
            <person name="Brasileiro-Vidal A.C."/>
            <person name="Benko-Iseppon A.M."/>
        </authorList>
    </citation>
    <scope>NUCLEOTIDE SEQUENCE [LARGE SCALE GENOMIC DNA]</scope>
    <source>
        <tissue evidence="1">Leaves</tissue>
    </source>
</reference>
<evidence type="ECO:0000313" key="2">
    <source>
        <dbReference type="Proteomes" id="UP001341840"/>
    </source>
</evidence>
<accession>A0ABU6Q6T6</accession>
<dbReference type="EMBL" id="JASCZI010000028">
    <property type="protein sequence ID" value="MED6107164.1"/>
    <property type="molecule type" value="Genomic_DNA"/>
</dbReference>
<proteinExistence type="predicted"/>
<comment type="caution">
    <text evidence="1">The sequence shown here is derived from an EMBL/GenBank/DDBJ whole genome shotgun (WGS) entry which is preliminary data.</text>
</comment>
<name>A0ABU6Q6T6_9FABA</name>
<sequence>MATCDGIGGEIVNAKRLSPLGCGNSGTGSGIPRSGPCHCLRGILPLILVPTGKIPRLRFPIRPSRDPRSVENFDTPRFIPILF</sequence>
<evidence type="ECO:0000313" key="1">
    <source>
        <dbReference type="EMBL" id="MED6107164.1"/>
    </source>
</evidence>
<protein>
    <submittedName>
        <fullName evidence="1">Uncharacterized protein</fullName>
    </submittedName>
</protein>
<organism evidence="1 2">
    <name type="scientific">Stylosanthes scabra</name>
    <dbReference type="NCBI Taxonomy" id="79078"/>
    <lineage>
        <taxon>Eukaryota</taxon>
        <taxon>Viridiplantae</taxon>
        <taxon>Streptophyta</taxon>
        <taxon>Embryophyta</taxon>
        <taxon>Tracheophyta</taxon>
        <taxon>Spermatophyta</taxon>
        <taxon>Magnoliopsida</taxon>
        <taxon>eudicotyledons</taxon>
        <taxon>Gunneridae</taxon>
        <taxon>Pentapetalae</taxon>
        <taxon>rosids</taxon>
        <taxon>fabids</taxon>
        <taxon>Fabales</taxon>
        <taxon>Fabaceae</taxon>
        <taxon>Papilionoideae</taxon>
        <taxon>50 kb inversion clade</taxon>
        <taxon>dalbergioids sensu lato</taxon>
        <taxon>Dalbergieae</taxon>
        <taxon>Pterocarpus clade</taxon>
        <taxon>Stylosanthes</taxon>
    </lineage>
</organism>
<keyword evidence="2" id="KW-1185">Reference proteome</keyword>
<gene>
    <name evidence="1" type="ORF">PIB30_011432</name>
</gene>
<dbReference type="Proteomes" id="UP001341840">
    <property type="component" value="Unassembled WGS sequence"/>
</dbReference>